<evidence type="ECO:0000313" key="10">
    <source>
        <dbReference type="Proteomes" id="UP000664417"/>
    </source>
</evidence>
<evidence type="ECO:0000313" key="9">
    <source>
        <dbReference type="EMBL" id="MBO1322861.1"/>
    </source>
</evidence>
<evidence type="ECO:0000256" key="1">
    <source>
        <dbReference type="ARBA" id="ARBA00022485"/>
    </source>
</evidence>
<comment type="caution">
    <text evidence="9">The sequence shown here is derived from an EMBL/GenBank/DDBJ whole genome shotgun (WGS) entry which is preliminary data.</text>
</comment>
<gene>
    <name evidence="9" type="ORF">J3U88_30630</name>
</gene>
<name>A0A8J7QC10_9BACT</name>
<evidence type="ECO:0000256" key="5">
    <source>
        <dbReference type="ARBA" id="ARBA00023004"/>
    </source>
</evidence>
<dbReference type="GO" id="GO:0097506">
    <property type="term" value="F:deaminated base DNA N-glycosylase activity"/>
    <property type="evidence" value="ECO:0007669"/>
    <property type="project" value="UniProtKB-ARBA"/>
</dbReference>
<keyword evidence="10" id="KW-1185">Reference proteome</keyword>
<dbReference type="Gene3D" id="3.40.470.10">
    <property type="entry name" value="Uracil-DNA glycosylase-like domain"/>
    <property type="match status" value="1"/>
</dbReference>
<keyword evidence="6" id="KW-0411">Iron-sulfur</keyword>
<protein>
    <recommendedName>
        <fullName evidence="8">Uracil-DNA glycosylase-like domain-containing protein</fullName>
    </recommendedName>
</protein>
<dbReference type="InterPro" id="IPR051536">
    <property type="entry name" value="UDG_Type-4/5"/>
</dbReference>
<dbReference type="RefSeq" id="WP_207862833.1">
    <property type="nucleotide sequence ID" value="NZ_JAFREP010000044.1"/>
</dbReference>
<dbReference type="EMBL" id="JAFREP010000044">
    <property type="protein sequence ID" value="MBO1322861.1"/>
    <property type="molecule type" value="Genomic_DNA"/>
</dbReference>
<keyword evidence="3" id="KW-0227">DNA damage</keyword>
<dbReference type="Pfam" id="PF03167">
    <property type="entry name" value="UDG"/>
    <property type="match status" value="1"/>
</dbReference>
<accession>A0A8J7QC10</accession>
<dbReference type="InterPro" id="IPR036895">
    <property type="entry name" value="Uracil-DNA_glycosylase-like_sf"/>
</dbReference>
<dbReference type="SMART" id="SM00986">
    <property type="entry name" value="UDG"/>
    <property type="match status" value="1"/>
</dbReference>
<dbReference type="PANTHER" id="PTHR33693">
    <property type="entry name" value="TYPE-5 URACIL-DNA GLYCOSYLASE"/>
    <property type="match status" value="1"/>
</dbReference>
<evidence type="ECO:0000256" key="4">
    <source>
        <dbReference type="ARBA" id="ARBA00022801"/>
    </source>
</evidence>
<evidence type="ECO:0000256" key="2">
    <source>
        <dbReference type="ARBA" id="ARBA00022723"/>
    </source>
</evidence>
<dbReference type="SMART" id="SM00987">
    <property type="entry name" value="UreE_C"/>
    <property type="match status" value="1"/>
</dbReference>
<evidence type="ECO:0000256" key="7">
    <source>
        <dbReference type="ARBA" id="ARBA00023204"/>
    </source>
</evidence>
<dbReference type="GO" id="GO:0006281">
    <property type="term" value="P:DNA repair"/>
    <property type="evidence" value="ECO:0007669"/>
    <property type="project" value="UniProtKB-KW"/>
</dbReference>
<dbReference type="GO" id="GO:0051539">
    <property type="term" value="F:4 iron, 4 sulfur cluster binding"/>
    <property type="evidence" value="ECO:0007669"/>
    <property type="project" value="UniProtKB-KW"/>
</dbReference>
<dbReference type="SUPFAM" id="SSF52141">
    <property type="entry name" value="Uracil-DNA glycosylase-like"/>
    <property type="match status" value="1"/>
</dbReference>
<dbReference type="AlphaFoldDB" id="A0A8J7QC10"/>
<keyword evidence="7" id="KW-0234">DNA repair</keyword>
<keyword evidence="5" id="KW-0408">Iron</keyword>
<dbReference type="Proteomes" id="UP000664417">
    <property type="component" value="Unassembled WGS sequence"/>
</dbReference>
<dbReference type="InterPro" id="IPR005122">
    <property type="entry name" value="Uracil-DNA_glycosylase-like"/>
</dbReference>
<evidence type="ECO:0000256" key="3">
    <source>
        <dbReference type="ARBA" id="ARBA00022763"/>
    </source>
</evidence>
<evidence type="ECO:0000259" key="8">
    <source>
        <dbReference type="SMART" id="SM00986"/>
    </source>
</evidence>
<proteinExistence type="predicted"/>
<sequence length="236" mass="26520">MSTPISNPTEHHAARRAAFRAEAAKLDRIDTAVYAEYGKDPLEPIIGGGPRDAPFAVFGRDPGRDEVRHGVPFIGAGGQKVRAELYRACTGEDLPDFEASRVVGERVFWGNTCPYKPLGNKAWSVKVKKAMWPLMASVLLEDWDGHKVITLGREAFFWFGLMSDRPTRQSLEAFWAREDRFESAFPFELVLGAQRKKLEIQPLPHPSPLNATWYGRFPGLLQARLKKMGWPGNRSV</sequence>
<keyword evidence="2" id="KW-0479">Metal-binding</keyword>
<evidence type="ECO:0000256" key="6">
    <source>
        <dbReference type="ARBA" id="ARBA00023014"/>
    </source>
</evidence>
<feature type="domain" description="Uracil-DNA glycosylase-like" evidence="8">
    <location>
        <begin position="46"/>
        <end position="226"/>
    </location>
</feature>
<dbReference type="PANTHER" id="PTHR33693:SF1">
    <property type="entry name" value="TYPE-4 URACIL-DNA GLYCOSYLASE"/>
    <property type="match status" value="1"/>
</dbReference>
<reference evidence="9" key="1">
    <citation type="submission" date="2021-03" db="EMBL/GenBank/DDBJ databases">
        <authorList>
            <person name="Wang G."/>
        </authorList>
    </citation>
    <scope>NUCLEOTIDE SEQUENCE</scope>
    <source>
        <strain evidence="9">KCTC 12899</strain>
    </source>
</reference>
<keyword evidence="1" id="KW-0004">4Fe-4S</keyword>
<organism evidence="9 10">
    <name type="scientific">Acanthopleuribacter pedis</name>
    <dbReference type="NCBI Taxonomy" id="442870"/>
    <lineage>
        <taxon>Bacteria</taxon>
        <taxon>Pseudomonadati</taxon>
        <taxon>Acidobacteriota</taxon>
        <taxon>Holophagae</taxon>
        <taxon>Acanthopleuribacterales</taxon>
        <taxon>Acanthopleuribacteraceae</taxon>
        <taxon>Acanthopleuribacter</taxon>
    </lineage>
</organism>
<dbReference type="GO" id="GO:0046872">
    <property type="term" value="F:metal ion binding"/>
    <property type="evidence" value="ECO:0007669"/>
    <property type="project" value="UniProtKB-KW"/>
</dbReference>
<keyword evidence="4" id="KW-0378">Hydrolase</keyword>